<evidence type="ECO:0000313" key="7">
    <source>
        <dbReference type="EMBL" id="ESP89242.1"/>
    </source>
</evidence>
<dbReference type="PANTHER" id="PTHR30213:SF0">
    <property type="entry name" value="UPF0761 MEMBRANE PROTEIN YIHY"/>
    <property type="match status" value="1"/>
</dbReference>
<feature type="transmembrane region" description="Helical" evidence="6">
    <location>
        <begin position="20"/>
        <end position="49"/>
    </location>
</feature>
<keyword evidence="4 6" id="KW-1133">Transmembrane helix</keyword>
<dbReference type="STRING" id="1324957.K933_04471"/>
<feature type="transmembrane region" description="Helical" evidence="6">
    <location>
        <begin position="181"/>
        <end position="202"/>
    </location>
</feature>
<dbReference type="eggNOG" id="arCOG07870">
    <property type="taxonomic scope" value="Archaea"/>
</dbReference>
<dbReference type="PANTHER" id="PTHR30213">
    <property type="entry name" value="INNER MEMBRANE PROTEIN YHJD"/>
    <property type="match status" value="1"/>
</dbReference>
<evidence type="ECO:0000256" key="1">
    <source>
        <dbReference type="ARBA" id="ARBA00004651"/>
    </source>
</evidence>
<proteinExistence type="predicted"/>
<comment type="subcellular location">
    <subcellularLocation>
        <location evidence="1">Cell membrane</location>
        <topology evidence="1">Multi-pass membrane protein</topology>
    </subcellularLocation>
</comment>
<name>V4J1B6_9EURY</name>
<evidence type="ECO:0000256" key="4">
    <source>
        <dbReference type="ARBA" id="ARBA00022989"/>
    </source>
</evidence>
<dbReference type="Pfam" id="PF03631">
    <property type="entry name" value="Virul_fac_BrkB"/>
    <property type="match status" value="1"/>
</dbReference>
<dbReference type="NCBIfam" id="TIGR00765">
    <property type="entry name" value="yihY_not_rbn"/>
    <property type="match status" value="1"/>
</dbReference>
<evidence type="ECO:0000256" key="2">
    <source>
        <dbReference type="ARBA" id="ARBA00022475"/>
    </source>
</evidence>
<keyword evidence="8" id="KW-1185">Reference proteome</keyword>
<organism evidence="7 8">
    <name type="scientific">Candidatus Halobonum tyrrellensis G22</name>
    <dbReference type="NCBI Taxonomy" id="1324957"/>
    <lineage>
        <taxon>Archaea</taxon>
        <taxon>Methanobacteriati</taxon>
        <taxon>Methanobacteriota</taxon>
        <taxon>Stenosarchaea group</taxon>
        <taxon>Halobacteria</taxon>
        <taxon>Halobacteriales</taxon>
        <taxon>Haloferacaceae</taxon>
        <taxon>Candidatus Halobonum</taxon>
    </lineage>
</organism>
<protein>
    <submittedName>
        <fullName evidence="7">Ribonuclease BN</fullName>
    </submittedName>
</protein>
<feature type="transmembrane region" description="Helical" evidence="6">
    <location>
        <begin position="117"/>
        <end position="137"/>
    </location>
</feature>
<keyword evidence="5 6" id="KW-0472">Membrane</keyword>
<sequence>MVDTARDREITFMAASFAHYALASLIPLFVVVIALLSYVGAAGAVVSAVESNVPESVAGVLQPLLSAEAGHGAAGVVGLLLALWSGLKVFRGLSTAFAEVYDTGDTPSLVDELKDGVVVLGLILLAFVLLSATSIALTYGSFEVPFPRVVGNLTALVVVAVALLPLYYVLPPVPVTVRHTLPGAVFTAVGWLLLQIAFRIYASGATRYQAYGLLGALVLFVLFLYFAGIILLVGAVVNVVLARPTPLATLPRKR</sequence>
<dbReference type="InterPro" id="IPR017039">
    <property type="entry name" value="Virul_fac_BrkB"/>
</dbReference>
<dbReference type="AlphaFoldDB" id="V4J1B6"/>
<gene>
    <name evidence="7" type="ORF">K933_04471</name>
</gene>
<dbReference type="PIRSF" id="PIRSF035875">
    <property type="entry name" value="RNase_BN"/>
    <property type="match status" value="1"/>
</dbReference>
<dbReference type="GO" id="GO:0005886">
    <property type="term" value="C:plasma membrane"/>
    <property type="evidence" value="ECO:0007669"/>
    <property type="project" value="UniProtKB-SubCell"/>
</dbReference>
<feature type="transmembrane region" description="Helical" evidence="6">
    <location>
        <begin position="208"/>
        <end position="241"/>
    </location>
</feature>
<evidence type="ECO:0000256" key="3">
    <source>
        <dbReference type="ARBA" id="ARBA00022692"/>
    </source>
</evidence>
<keyword evidence="2" id="KW-1003">Cell membrane</keyword>
<evidence type="ECO:0000256" key="5">
    <source>
        <dbReference type="ARBA" id="ARBA00023136"/>
    </source>
</evidence>
<keyword evidence="3 6" id="KW-0812">Transmembrane</keyword>
<dbReference type="Proteomes" id="UP000017840">
    <property type="component" value="Unassembled WGS sequence"/>
</dbReference>
<evidence type="ECO:0000256" key="6">
    <source>
        <dbReference type="SAM" id="Phobius"/>
    </source>
</evidence>
<feature type="transmembrane region" description="Helical" evidence="6">
    <location>
        <begin position="149"/>
        <end position="169"/>
    </location>
</feature>
<accession>V4J1B6</accession>
<reference evidence="7 8" key="1">
    <citation type="journal article" date="2013" name="Genome Announc.">
        <title>Draft Genome Sequence of 'Candidatus Halobonum tyrrellensis' Strain G22, Isolated from the Hypersaline Waters of Lake Tyrrell, Australia.</title>
        <authorList>
            <person name="Ugalde J.A."/>
            <person name="Narasingarao P."/>
            <person name="Kuo S."/>
            <person name="Podell S."/>
            <person name="Allen E.E."/>
        </authorList>
    </citation>
    <scope>NUCLEOTIDE SEQUENCE [LARGE SCALE GENOMIC DNA]</scope>
    <source>
        <strain evidence="7 8">G22</strain>
    </source>
</reference>
<evidence type="ECO:0000313" key="8">
    <source>
        <dbReference type="Proteomes" id="UP000017840"/>
    </source>
</evidence>
<comment type="caution">
    <text evidence="7">The sequence shown here is derived from an EMBL/GenBank/DDBJ whole genome shotgun (WGS) entry which is preliminary data.</text>
</comment>
<dbReference type="EMBL" id="ASGZ01000013">
    <property type="protein sequence ID" value="ESP89242.1"/>
    <property type="molecule type" value="Genomic_DNA"/>
</dbReference>